<dbReference type="Gene3D" id="3.40.50.300">
    <property type="entry name" value="P-loop containing nucleotide triphosphate hydrolases"/>
    <property type="match status" value="2"/>
</dbReference>
<dbReference type="InterPro" id="IPR052511">
    <property type="entry name" value="ATP-dep_Helicase"/>
</dbReference>
<dbReference type="SUPFAM" id="SSF52980">
    <property type="entry name" value="Restriction endonuclease-like"/>
    <property type="match status" value="1"/>
</dbReference>
<keyword evidence="6" id="KW-0347">Helicase</keyword>
<dbReference type="InterPro" id="IPR001650">
    <property type="entry name" value="Helicase_C-like"/>
</dbReference>
<dbReference type="PANTHER" id="PTHR47962">
    <property type="entry name" value="ATP-DEPENDENT HELICASE LHR-RELATED-RELATED"/>
    <property type="match status" value="1"/>
</dbReference>
<comment type="caution">
    <text evidence="6">The sequence shown here is derived from an EMBL/GenBank/DDBJ whole genome shotgun (WGS) entry which is preliminary data.</text>
</comment>
<name>A0ABN0XK58_9ACTN</name>
<evidence type="ECO:0000313" key="6">
    <source>
        <dbReference type="EMBL" id="GAA0365927.1"/>
    </source>
</evidence>
<dbReference type="PANTHER" id="PTHR47962:SF5">
    <property type="entry name" value="ATP-DEPENDENT HELICASE LHR-RELATED"/>
    <property type="match status" value="1"/>
</dbReference>
<dbReference type="PROSITE" id="PS51194">
    <property type="entry name" value="HELICASE_CTER"/>
    <property type="match status" value="1"/>
</dbReference>
<dbReference type="RefSeq" id="WP_252798998.1">
    <property type="nucleotide sequence ID" value="NZ_BAAABM010000066.1"/>
</dbReference>
<reference evidence="6 7" key="1">
    <citation type="journal article" date="2019" name="Int. J. Syst. Evol. Microbiol.">
        <title>The Global Catalogue of Microorganisms (GCM) 10K type strain sequencing project: providing services to taxonomists for standard genome sequencing and annotation.</title>
        <authorList>
            <consortium name="The Broad Institute Genomics Platform"/>
            <consortium name="The Broad Institute Genome Sequencing Center for Infectious Disease"/>
            <person name="Wu L."/>
            <person name="Ma J."/>
        </authorList>
    </citation>
    <scope>NUCLEOTIDE SEQUENCE [LARGE SCALE GENOMIC DNA]</scope>
    <source>
        <strain evidence="6 7">JCM 3146</strain>
    </source>
</reference>
<evidence type="ECO:0000259" key="5">
    <source>
        <dbReference type="PROSITE" id="PS51194"/>
    </source>
</evidence>
<keyword evidence="1" id="KW-0547">Nucleotide-binding</keyword>
<dbReference type="Proteomes" id="UP001501822">
    <property type="component" value="Unassembled WGS sequence"/>
</dbReference>
<gene>
    <name evidence="6" type="ORF">GCM10010151_64820</name>
</gene>
<feature type="compositionally biased region" description="Acidic residues" evidence="3">
    <location>
        <begin position="1446"/>
        <end position="1459"/>
    </location>
</feature>
<dbReference type="InterPro" id="IPR011545">
    <property type="entry name" value="DEAD/DEAH_box_helicase_dom"/>
</dbReference>
<feature type="domain" description="Helicase C-terminal" evidence="5">
    <location>
        <begin position="922"/>
        <end position="1068"/>
    </location>
</feature>
<dbReference type="InterPro" id="IPR018973">
    <property type="entry name" value="MZB"/>
</dbReference>
<dbReference type="Pfam" id="PF00270">
    <property type="entry name" value="DEAD"/>
    <property type="match status" value="1"/>
</dbReference>
<evidence type="ECO:0000256" key="2">
    <source>
        <dbReference type="ARBA" id="ARBA00022840"/>
    </source>
</evidence>
<feature type="domain" description="Helicase ATP-binding" evidence="4">
    <location>
        <begin position="101"/>
        <end position="274"/>
    </location>
</feature>
<evidence type="ECO:0000256" key="3">
    <source>
        <dbReference type="SAM" id="MobiDB-lite"/>
    </source>
</evidence>
<dbReference type="Pfam" id="PF00271">
    <property type="entry name" value="Helicase_C"/>
    <property type="match status" value="1"/>
</dbReference>
<evidence type="ECO:0000313" key="7">
    <source>
        <dbReference type="Proteomes" id="UP001501822"/>
    </source>
</evidence>
<dbReference type="CDD" id="cd17923">
    <property type="entry name" value="DEXHc_Hrq1-like"/>
    <property type="match status" value="1"/>
</dbReference>
<dbReference type="Pfam" id="PF09369">
    <property type="entry name" value="MZB"/>
    <property type="match status" value="1"/>
</dbReference>
<organism evidence="6 7">
    <name type="scientific">Actinoallomurus spadix</name>
    <dbReference type="NCBI Taxonomy" id="79912"/>
    <lineage>
        <taxon>Bacteria</taxon>
        <taxon>Bacillati</taxon>
        <taxon>Actinomycetota</taxon>
        <taxon>Actinomycetes</taxon>
        <taxon>Streptosporangiales</taxon>
        <taxon>Thermomonosporaceae</taxon>
        <taxon>Actinoallomurus</taxon>
    </lineage>
</organism>
<accession>A0ABN0XK58</accession>
<dbReference type="EMBL" id="BAAABM010000066">
    <property type="protein sequence ID" value="GAA0365927.1"/>
    <property type="molecule type" value="Genomic_DNA"/>
</dbReference>
<keyword evidence="7" id="KW-1185">Reference proteome</keyword>
<dbReference type="GO" id="GO:0004386">
    <property type="term" value="F:helicase activity"/>
    <property type="evidence" value="ECO:0007669"/>
    <property type="project" value="UniProtKB-KW"/>
</dbReference>
<dbReference type="SMART" id="SM00490">
    <property type="entry name" value="HELICc"/>
    <property type="match status" value="1"/>
</dbReference>
<keyword evidence="6" id="KW-0378">Hydrolase</keyword>
<dbReference type="InterPro" id="IPR027417">
    <property type="entry name" value="P-loop_NTPase"/>
</dbReference>
<evidence type="ECO:0000259" key="4">
    <source>
        <dbReference type="PROSITE" id="PS51192"/>
    </source>
</evidence>
<protein>
    <submittedName>
        <fullName evidence="6">DEAD/DEAH box helicase</fullName>
    </submittedName>
</protein>
<dbReference type="InterPro" id="IPR011335">
    <property type="entry name" value="Restrct_endonuc-II-like"/>
</dbReference>
<keyword evidence="2" id="KW-0067">ATP-binding</keyword>
<dbReference type="InterPro" id="IPR014001">
    <property type="entry name" value="Helicase_ATP-bd"/>
</dbReference>
<feature type="region of interest" description="Disordered" evidence="3">
    <location>
        <begin position="1433"/>
        <end position="1459"/>
    </location>
</feature>
<proteinExistence type="predicted"/>
<dbReference type="PROSITE" id="PS51192">
    <property type="entry name" value="HELICASE_ATP_BIND_1"/>
    <property type="match status" value="1"/>
</dbReference>
<dbReference type="SUPFAM" id="SSF52540">
    <property type="entry name" value="P-loop containing nucleoside triphosphate hydrolases"/>
    <property type="match status" value="2"/>
</dbReference>
<sequence>MDVFRVHGQLIDDYRAFTSGAVSVRDETIAAKVREGLDDGEQWPDPWLSLNPSFASGGTVADLVKTGVLHPECERIFRRDKPEDSLDGEPMELYRHQRDAIEAARTRESYVLTTGTGSGKSLAYVVPIVDRVLRERDQGIRGGVKAIIVYPMNALANSQREELAKYLRHGYGPGREPVRFARYTGQETEAERRDILDDPPDILLTNYMMLELMLTRPRERQGLIRAAAGLRFLVLDELHTYRGRQGADVAMLVRRVRDACEAPDLQCVGTSATMASGGSTEDQRREVADVASKVFGVPIEPDRIIGETLRRATEDGRHDPGELAAKVAEPTSKATYDELTRDPLARWIESTFGLDTEKGTGRLIRRRPTTIRRAAAELAALTARDEGDCAEAIKTTLRAGAEALHPQTNRALFAFRLHQFLSKGETVYVSLEPEDTRHITRDYQLWVPGEPEKLLLPLAFCRQCGQEYLSVARDDSGGRPRIRHRRDEDGEAGYLYISEAAPWPDSLAQALSEQRLPDSWLTADSGGNPEVIPSRRKYVPQVLNVLPDGTILDRDLGGTGGVRAAFVPTPFGFCLSCGVAYDQMRGNDFGKLARLDQEGRSSAVSVLSGSVVRSLQEMPPEELSENARKLLTFVDNRQDASLQAGHFNDFAQVAQLRGALYRAAVEAGDEGLYHETVAQAVTAQLDLTHADYAANADELTTQRRRTGKALRDVVTYRLYVDLERGWRVTMPNLEQTGLIRIDYADLDELAARENVWDGTYGPLRTADPELRAELMRILLDEMRRVLAIDVDCLTDLGFEEMSRLSRQLKDPWALAEREKMAPVGTAFARSGRAGGSRSELNLSGRSRFGRHLRRPGRFPAWTDRVDTDDAQRIISDLLTAMAVHGLVTEVVQPRDGGAPGYRINATAIVWRAGDGEYGVADPLRWQFNGTDNRPRVNPFFRNLYRSRSRGFAGLFAREHTAQVPGPVRQDREQAFRTAKLPLLYCSPTMELGVDIAGLNAVTMRNVPPTPANYAQRSGRAGRSGQAALVTTYCASGNSHDRYYFRRSDEMVAGAVAPPRLDLSNEDLIRSHVHAIWLAETDLPLGRAMPDLIDLSDERELPLHDHVWDQLRAPQAQDRALARAQRMLAGLKETLAKETSWWDDEWLERVVRSAPGEFKSACERWRDLYRKAKTERETQHVRADDYTLTTEARNRAKRRRAEAETQLRLLRNEQDGEILSDFNPYRYLASEGFLPGYSFPRLPLAAYIPGRGGLKADRDGDYLQRSRFIAIREFGPGALIYHEGSTFQVRRVQVPTEASGEVATGEARRCGNCGYHHTPVVGTDRCEMCDMPLPTAVSGLMQLHTVFTERRERISSDEEERRRAGFDLETSYRFQDHGRRKGRLDAVAADGDGRVAELSYGDSATVRVANLGYRRGRNSETGFWLDTVNGRWLPSRDPKKPTPGTEITDEETGLADGETEDTVRRQRVIPYVEDRRNILVLTLAEPVPVEVATSLQYALERGIEAVFQLEDSELNSEPLPPDAGPDRMRMLFIESAEGGAGVLRRLQAEPGELARVAREALRIAHFDPDTGADLGGPLIRTRCERGCYDCLLSFNNQGVHHLIDRRTVRDLLLRLAAGRVRRKEGTEELIEKAGSSLEGELITWLSGRGYRLPTEQQVLVTEALAQPDYVYRLPGAKVAVFVDGPAHTGTVSVRDAEAEERLIDAGWHVIRFRHDDDWNRVVQENRSIFGPGEN</sequence>
<dbReference type="SMART" id="SM00487">
    <property type="entry name" value="DEXDc"/>
    <property type="match status" value="1"/>
</dbReference>
<evidence type="ECO:0000256" key="1">
    <source>
        <dbReference type="ARBA" id="ARBA00022741"/>
    </source>
</evidence>